<dbReference type="EMBL" id="BRXW01000058">
    <property type="protein sequence ID" value="GMI03429.1"/>
    <property type="molecule type" value="Genomic_DNA"/>
</dbReference>
<keyword evidence="2" id="KW-1133">Transmembrane helix</keyword>
<dbReference type="InterPro" id="IPR023393">
    <property type="entry name" value="START-like_dom_sf"/>
</dbReference>
<comment type="caution">
    <text evidence="3">The sequence shown here is derived from an EMBL/GenBank/DDBJ whole genome shotgun (WGS) entry which is preliminary data.</text>
</comment>
<dbReference type="OrthoDB" id="10374255at2759"/>
<accession>A0A9W7F500</accession>
<feature type="compositionally biased region" description="Polar residues" evidence="1">
    <location>
        <begin position="1"/>
        <end position="28"/>
    </location>
</feature>
<feature type="transmembrane region" description="Helical" evidence="2">
    <location>
        <begin position="1670"/>
        <end position="1697"/>
    </location>
</feature>
<dbReference type="PANTHER" id="PTHR19308">
    <property type="entry name" value="PHOSPHATIDYLCHOLINE TRANSFER PROTEIN"/>
    <property type="match status" value="1"/>
</dbReference>
<proteinExistence type="predicted"/>
<evidence type="ECO:0000256" key="1">
    <source>
        <dbReference type="SAM" id="MobiDB-lite"/>
    </source>
</evidence>
<dbReference type="Gene3D" id="3.30.530.20">
    <property type="match status" value="2"/>
</dbReference>
<feature type="transmembrane region" description="Helical" evidence="2">
    <location>
        <begin position="1767"/>
        <end position="1786"/>
    </location>
</feature>
<organism evidence="3 4">
    <name type="scientific">Triparma laevis f. longispina</name>
    <dbReference type="NCBI Taxonomy" id="1714387"/>
    <lineage>
        <taxon>Eukaryota</taxon>
        <taxon>Sar</taxon>
        <taxon>Stramenopiles</taxon>
        <taxon>Ochrophyta</taxon>
        <taxon>Bolidophyceae</taxon>
        <taxon>Parmales</taxon>
        <taxon>Triparmaceae</taxon>
        <taxon>Triparma</taxon>
    </lineage>
</organism>
<feature type="transmembrane region" description="Helical" evidence="2">
    <location>
        <begin position="1703"/>
        <end position="1720"/>
    </location>
</feature>
<feature type="region of interest" description="Disordered" evidence="1">
    <location>
        <begin position="1"/>
        <end position="39"/>
    </location>
</feature>
<feature type="transmembrane region" description="Helical" evidence="2">
    <location>
        <begin position="1806"/>
        <end position="1825"/>
    </location>
</feature>
<dbReference type="PANTHER" id="PTHR19308:SF14">
    <property type="entry name" value="START DOMAIN-CONTAINING PROTEIN"/>
    <property type="match status" value="1"/>
</dbReference>
<feature type="transmembrane region" description="Helical" evidence="2">
    <location>
        <begin position="1507"/>
        <end position="1527"/>
    </location>
</feature>
<gene>
    <name evidence="3" type="ORF">TrLO_g6324</name>
</gene>
<dbReference type="InterPro" id="IPR051213">
    <property type="entry name" value="START_lipid_transfer"/>
</dbReference>
<dbReference type="Proteomes" id="UP001165122">
    <property type="component" value="Unassembled WGS sequence"/>
</dbReference>
<sequence>MSSKWDQGGSDQVGTYTGPSAFNESPYSPTGAFVRPNRSPLHSQKVDLTLTGADEEAKFAGLTEAFQKQDTSRHGRLLKQIRDKFTTMSKKLGEQNHVEETSVDTFLGVEPDDVTGMRTLDEVTKKLLIDIHEEPNKFLESILGNNRENPPKGKLQQLVLEKVSKTEQVVYWSSRESDKSSFDLVLRLKISDGTREDGPGSKIINVNSIKEEEFDPSWSDYMEDDKHPHRMIIHQGFMKLVPEKYRQTRLIMCGKIFLQNNVASPLQQENNILKVGRSKSSYFLKKGFSMVGVHTGVAARPSGLSFSSDIINEAEFFQPARVADASAFKRFNSIGIMFYERFKKEDEIDERMKEDFLENEMENPPQQSKQTVALIDRSISLLKEMDSAKRVAGTFNSRVEKFTLWKEGEPSAWGKTVCSVDTSAKRMFAHLRVLNTFKRKRDHKKSNGSLPRGVWENLGGVRILQFSTCVKFPSGFHNRLFETWLTWAKREAEDGKAMYIMAFAPLSEYVGPRYKVLGSEEMTMGMIRGVHVVKEVTTNTCEWTKVQNVDLHMSLPKVILDHLAKNELNLTHMIQESFRRNGKGVDQELRRANGETMHKMRGRALAKDQQEVFDRCQELGKDDEGWLVTESPYEDVDLWMKDVQHRKVDAPMTIGRVQGIVDCSVEEMASWVMDFCSNERMRVSTKVGSEIARHMLSDHAMPNENTAAVVKRTPLFFKSQEFVVRQIWKSEEDSVTLALESCDDSVLVDYGFKANTTKGFTRGYWKIAKLPDRGGAAQCRATLYMLVVDNGRSLPTWLVKRKPPATLGAVQGAINLFRKDELVDDADRMELANFIRKKHAEQEYSGEELDMISRVKALFEKGAKWGELVSPDLFVKMEYSTWQPDDDKSTIHQFRGSTVIDDTLEDCAAWEMKKMTRERNRGYRSFGGLERHVVPLNSHSEMYHAVYETGVASFVPREWLLKVVWKKESDRELYVVYEDMEHPDFPINDAYHIRVKTAMLWKYERLPSKEGFPQTKVTYCQQLDMRGQMPNFIMNSRAVGTLAILMGMRRKFDQSDEIDQSRRNNLSVMISELPSNKWNREMEYFQALSSKRKNATRPAKSFGLSKGNKMASKILGGVGWGVTNVDIRTSLDEAAAFFFDFSSRAYQEIAGDIERLAKRLDFDIDAKDGTCLRRMVKRRVKLKKSRTQITVPEKKFFNEVVVRRIDADNILVMMLPVTEEQYSKKDEEAANLETFSKGWQQARGNWKRKRTFLASSLPTVGQVIDYENRAATAKMKFFIKLHKRSDNVTNANFAMEVELGTGAKPKAITQLVCDCLDEISAISVYFQRRVNLRDMDRDDGEALGHDLLWKAASAKQRLKRFEEVLKRSHALKQVVRTVGRFAWFPTTMREILKGDLYLNYPVDTKMVCLDEDEAGQIGRNLIPALRSKKKVEAGIDQWRVQNRAAREFLEDNPWFQTTLKIVSKGVVRTAPWGLFWRVTVGAVLSVADLLTDVNVARQYHEDGRHNYRNMCIVSILAAMFLQLVLVFSQHKHQGFFRVMREGFWVLTGLKTTADAYRVATAQQKEHGSMMDPLEEMTYSKCIEIFAEAIPGILIQMKSMLELPEVGEGGEGDSEFFGSKNVALLVSIGISALTVGFTSGQISYDYDSDPERRDKSPEFYGFIPDSKTKRLYLFCTMVMTPAFMVLIKSMAITLLFLYDPVVLVVYYWGIEMSVFLLVKWLRNDLSLWIRVEGFTRPFVTVLVRIACKILTDFTGIVQLRYPLDLGGLTWTISSIISLLSLAAAIMLHESKDNGVLLFPGMQMVWSVGWVLVGLYVAGFIIFFALINKGYAKTFWSTKTASEYLHDKFISHPHDEARAEIFNISPHLWRHMKLEVKAWVSSHWEGWMDLKPAWLTDEIISMIPEDMVPSEEERVKVRKMRQMLNLQREMLGMDEGIAEGDEEEESDSDDDGGERRTSSGRSSRRQDRFASQFLGRRVSKFFGGHAAIRAADEFNTTGMNSVLPEEKGSMDPGDKNKNWSARERSILLLNKQRAAKGKAELSVRNKVNVKRGRKSITRKKSFFGGIGMSLGLGGRSTPSADELNKTIKLKNVEGAMIVPMISGSLPLEREISESVEEFGELEEGDWELMEELQKSAMKRRAQKVSFLNI</sequence>
<name>A0A9W7F500_9STRA</name>
<protein>
    <submittedName>
        <fullName evidence="3">Uncharacterized protein</fullName>
    </submittedName>
</protein>
<keyword evidence="2" id="KW-0472">Membrane</keyword>
<reference evidence="4" key="1">
    <citation type="journal article" date="2023" name="Commun. Biol.">
        <title>Genome analysis of Parmales, the sister group of diatoms, reveals the evolutionary specialization of diatoms from phago-mixotrophs to photoautotrophs.</title>
        <authorList>
            <person name="Ban H."/>
            <person name="Sato S."/>
            <person name="Yoshikawa S."/>
            <person name="Yamada K."/>
            <person name="Nakamura Y."/>
            <person name="Ichinomiya M."/>
            <person name="Sato N."/>
            <person name="Blanc-Mathieu R."/>
            <person name="Endo H."/>
            <person name="Kuwata A."/>
            <person name="Ogata H."/>
        </authorList>
    </citation>
    <scope>NUCLEOTIDE SEQUENCE [LARGE SCALE GENOMIC DNA]</scope>
    <source>
        <strain evidence="4">NIES 3700</strain>
    </source>
</reference>
<dbReference type="SUPFAM" id="SSF55961">
    <property type="entry name" value="Bet v1-like"/>
    <property type="match status" value="2"/>
</dbReference>
<keyword evidence="2" id="KW-0812">Transmembrane</keyword>
<evidence type="ECO:0000313" key="4">
    <source>
        <dbReference type="Proteomes" id="UP001165122"/>
    </source>
</evidence>
<evidence type="ECO:0000313" key="3">
    <source>
        <dbReference type="EMBL" id="GMI03429.1"/>
    </source>
</evidence>
<evidence type="ECO:0000256" key="2">
    <source>
        <dbReference type="SAM" id="Phobius"/>
    </source>
</evidence>
<feature type="compositionally biased region" description="Acidic residues" evidence="1">
    <location>
        <begin position="1937"/>
        <end position="1950"/>
    </location>
</feature>
<feature type="region of interest" description="Disordered" evidence="1">
    <location>
        <begin position="1937"/>
        <end position="1967"/>
    </location>
</feature>
<keyword evidence="4" id="KW-1185">Reference proteome</keyword>